<gene>
    <name evidence="2" type="ORF">RhiirA4_474954</name>
</gene>
<name>A0A2I1H9D5_9GLOM</name>
<evidence type="ECO:0000313" key="3">
    <source>
        <dbReference type="Proteomes" id="UP000234323"/>
    </source>
</evidence>
<evidence type="ECO:0000313" key="2">
    <source>
        <dbReference type="EMBL" id="PKY55470.1"/>
    </source>
</evidence>
<dbReference type="AlphaFoldDB" id="A0A2I1H9D5"/>
<keyword evidence="1" id="KW-1133">Transmembrane helix</keyword>
<evidence type="ECO:0000256" key="1">
    <source>
        <dbReference type="SAM" id="Phobius"/>
    </source>
</evidence>
<reference evidence="2 3" key="1">
    <citation type="submission" date="2015-10" db="EMBL/GenBank/DDBJ databases">
        <title>Genome analyses suggest a sexual origin of heterokaryosis in a supposedly ancient asexual fungus.</title>
        <authorList>
            <person name="Ropars J."/>
            <person name="Sedzielewska K."/>
            <person name="Noel J."/>
            <person name="Charron P."/>
            <person name="Farinelli L."/>
            <person name="Marton T."/>
            <person name="Kruger M."/>
            <person name="Pelin A."/>
            <person name="Brachmann A."/>
            <person name="Corradi N."/>
        </authorList>
    </citation>
    <scope>NUCLEOTIDE SEQUENCE [LARGE SCALE GENOMIC DNA]</scope>
    <source>
        <strain evidence="2 3">A4</strain>
    </source>
</reference>
<comment type="caution">
    <text evidence="2">The sequence shown here is derived from an EMBL/GenBank/DDBJ whole genome shotgun (WGS) entry which is preliminary data.</text>
</comment>
<accession>A0A2I1H9D5</accession>
<protein>
    <submittedName>
        <fullName evidence="2">Uncharacterized protein</fullName>
    </submittedName>
</protein>
<dbReference type="Proteomes" id="UP000234323">
    <property type="component" value="Unassembled WGS sequence"/>
</dbReference>
<organism evidence="2 3">
    <name type="scientific">Rhizophagus irregularis</name>
    <dbReference type="NCBI Taxonomy" id="588596"/>
    <lineage>
        <taxon>Eukaryota</taxon>
        <taxon>Fungi</taxon>
        <taxon>Fungi incertae sedis</taxon>
        <taxon>Mucoromycota</taxon>
        <taxon>Glomeromycotina</taxon>
        <taxon>Glomeromycetes</taxon>
        <taxon>Glomerales</taxon>
        <taxon>Glomeraceae</taxon>
        <taxon>Rhizophagus</taxon>
    </lineage>
</organism>
<feature type="transmembrane region" description="Helical" evidence="1">
    <location>
        <begin position="16"/>
        <end position="33"/>
    </location>
</feature>
<keyword evidence="1" id="KW-0812">Transmembrane</keyword>
<keyword evidence="3" id="KW-1185">Reference proteome</keyword>
<dbReference type="EMBL" id="LLXI01001864">
    <property type="protein sequence ID" value="PKY55470.1"/>
    <property type="molecule type" value="Genomic_DNA"/>
</dbReference>
<keyword evidence="1" id="KW-0472">Membrane</keyword>
<sequence>MIELIELHVNGENLDVTRVAFHVVVIVVTVLAFQRNVQAVKIKESFHFIQILNCGLNSSCKNHIDSGTVTLGLS</sequence>
<proteinExistence type="predicted"/>